<evidence type="ECO:0000256" key="1">
    <source>
        <dbReference type="ARBA" id="ARBA00004651"/>
    </source>
</evidence>
<dbReference type="Pfam" id="PF03706">
    <property type="entry name" value="LPG_synthase_TM"/>
    <property type="match status" value="1"/>
</dbReference>
<evidence type="ECO:0000256" key="4">
    <source>
        <dbReference type="ARBA" id="ARBA00022989"/>
    </source>
</evidence>
<evidence type="ECO:0000313" key="7">
    <source>
        <dbReference type="EMBL" id="MBB5759151.1"/>
    </source>
</evidence>
<evidence type="ECO:0000256" key="2">
    <source>
        <dbReference type="ARBA" id="ARBA00022475"/>
    </source>
</evidence>
<feature type="transmembrane region" description="Helical" evidence="6">
    <location>
        <begin position="34"/>
        <end position="54"/>
    </location>
</feature>
<comment type="caution">
    <text evidence="7">The sequence shown here is derived from an EMBL/GenBank/DDBJ whole genome shotgun (WGS) entry which is preliminary data.</text>
</comment>
<name>A0A840ZQJ4_9HYPH</name>
<protein>
    <submittedName>
        <fullName evidence="7">Putative membrane protein</fullName>
    </submittedName>
</protein>
<dbReference type="GO" id="GO:0005886">
    <property type="term" value="C:plasma membrane"/>
    <property type="evidence" value="ECO:0007669"/>
    <property type="project" value="UniProtKB-SubCell"/>
</dbReference>
<feature type="transmembrane region" description="Helical" evidence="6">
    <location>
        <begin position="241"/>
        <end position="262"/>
    </location>
</feature>
<evidence type="ECO:0000256" key="6">
    <source>
        <dbReference type="SAM" id="Phobius"/>
    </source>
</evidence>
<dbReference type="EMBL" id="JACHOP010000020">
    <property type="protein sequence ID" value="MBB5759151.1"/>
    <property type="molecule type" value="Genomic_DNA"/>
</dbReference>
<feature type="transmembrane region" description="Helical" evidence="6">
    <location>
        <begin position="210"/>
        <end position="229"/>
    </location>
</feature>
<feature type="transmembrane region" description="Helical" evidence="6">
    <location>
        <begin position="118"/>
        <end position="139"/>
    </location>
</feature>
<gene>
    <name evidence="7" type="ORF">HNR00_003880</name>
</gene>
<dbReference type="AlphaFoldDB" id="A0A840ZQJ4"/>
<dbReference type="InterPro" id="IPR022791">
    <property type="entry name" value="L-PG_synthase/AglD"/>
</dbReference>
<evidence type="ECO:0000313" key="8">
    <source>
        <dbReference type="Proteomes" id="UP000583454"/>
    </source>
</evidence>
<feature type="transmembrane region" description="Helical" evidence="6">
    <location>
        <begin position="145"/>
        <end position="164"/>
    </location>
</feature>
<accession>A0A840ZQJ4</accession>
<keyword evidence="2" id="KW-1003">Cell membrane</keyword>
<organism evidence="7 8">
    <name type="scientific">Methylorubrum rhodinum</name>
    <dbReference type="NCBI Taxonomy" id="29428"/>
    <lineage>
        <taxon>Bacteria</taxon>
        <taxon>Pseudomonadati</taxon>
        <taxon>Pseudomonadota</taxon>
        <taxon>Alphaproteobacteria</taxon>
        <taxon>Hyphomicrobiales</taxon>
        <taxon>Methylobacteriaceae</taxon>
        <taxon>Methylorubrum</taxon>
    </lineage>
</organism>
<dbReference type="RefSeq" id="WP_183571957.1">
    <property type="nucleotide sequence ID" value="NZ_JACHOP010000020.1"/>
</dbReference>
<keyword evidence="5 6" id="KW-0472">Membrane</keyword>
<feature type="transmembrane region" description="Helical" evidence="6">
    <location>
        <begin position="269"/>
        <end position="290"/>
    </location>
</feature>
<evidence type="ECO:0000256" key="3">
    <source>
        <dbReference type="ARBA" id="ARBA00022692"/>
    </source>
</evidence>
<proteinExistence type="predicted"/>
<keyword evidence="3 6" id="KW-0812">Transmembrane</keyword>
<keyword evidence="4 6" id="KW-1133">Transmembrane helix</keyword>
<sequence length="330" mass="33565">MLVLALAAGLGLGGALIHWAGASAVSEALARLGWHGFLAVCLVQAAVVATRAAALRVQLGRASYAACLGARLVREGAQNVLWMVPGLGVAAGIRALTLQPGAAAGPVRAAACTFVDMLIESAALMLCALASLLLVVGTVERDQGGLWLAAFAAAAVPLVALAALSRHGGARRLIGKLVRKGARAFGQGIGRDLTDSTAALTADRPRMIRATLIHVGGWLLGAGQIWLAARAMGVELSLPAALALNSLVVAVTGMLFVVPWGAGVQEGSFVLVGGLFGVDPATALVLSLVLRARDLTVGAPGVALWSVLEWRRRSTAAVVRDGAEPRAALS</sequence>
<evidence type="ECO:0000256" key="5">
    <source>
        <dbReference type="ARBA" id="ARBA00023136"/>
    </source>
</evidence>
<dbReference type="Proteomes" id="UP000583454">
    <property type="component" value="Unassembled WGS sequence"/>
</dbReference>
<comment type="subcellular location">
    <subcellularLocation>
        <location evidence="1">Cell membrane</location>
        <topology evidence="1">Multi-pass membrane protein</topology>
    </subcellularLocation>
</comment>
<keyword evidence="8" id="KW-1185">Reference proteome</keyword>
<reference evidence="7 8" key="1">
    <citation type="submission" date="2020-08" db="EMBL/GenBank/DDBJ databases">
        <title>Genomic Encyclopedia of Type Strains, Phase IV (KMG-IV): sequencing the most valuable type-strain genomes for metagenomic binning, comparative biology and taxonomic classification.</title>
        <authorList>
            <person name="Goeker M."/>
        </authorList>
    </citation>
    <scope>NUCLEOTIDE SEQUENCE [LARGE SCALE GENOMIC DNA]</scope>
    <source>
        <strain evidence="7 8">DSM 2163</strain>
    </source>
</reference>